<dbReference type="GO" id="GO:0016020">
    <property type="term" value="C:membrane"/>
    <property type="evidence" value="ECO:0007669"/>
    <property type="project" value="UniProtKB-SubCell"/>
</dbReference>
<keyword evidence="5" id="KW-0812">Transmembrane</keyword>
<evidence type="ECO:0000256" key="7">
    <source>
        <dbReference type="ARBA" id="ARBA00023136"/>
    </source>
</evidence>
<evidence type="ECO:0000256" key="8">
    <source>
        <dbReference type="SAM" id="MobiDB-lite"/>
    </source>
</evidence>
<keyword evidence="10" id="KW-1185">Reference proteome</keyword>
<keyword evidence="7" id="KW-0472">Membrane</keyword>
<organism evidence="9 10">
    <name type="scientific">Pomacea canaliculata</name>
    <name type="common">Golden apple snail</name>
    <dbReference type="NCBI Taxonomy" id="400727"/>
    <lineage>
        <taxon>Eukaryota</taxon>
        <taxon>Metazoa</taxon>
        <taxon>Spiralia</taxon>
        <taxon>Lophotrochozoa</taxon>
        <taxon>Mollusca</taxon>
        <taxon>Gastropoda</taxon>
        <taxon>Caenogastropoda</taxon>
        <taxon>Architaenioglossa</taxon>
        <taxon>Ampullarioidea</taxon>
        <taxon>Ampullariidae</taxon>
        <taxon>Pomacea</taxon>
    </lineage>
</organism>
<comment type="similarity">
    <text evidence="2">Belongs to the glycosyltransferase 92 family.</text>
</comment>
<sequence length="1197" mass="135730">MMMNVGDEWEKEGGGIDGSGKMNGKRGMDGGGGMDEADEWMMMREMDGGGGWRVLLFVSSPDNEPVENLTIYTVNPTTPGTTPVVRRDKLVEIFPNWTTADPHDAVPVKRVYLYSATLTLQQTPPSGSHIRLTAFQEKRVGQLTCCFRRHGSDTITSPAHIVHSLADPDNINDQREVFAVVYQCHVPFSPLELTGARVTVTPDPACPVEDNNYIPVYTPEVVKGGLAICGKVAFGSLLDPLKLVEWFEMQKLLGVDKIQILDFGNPENVTRVFKYYQNTGLLSIFPYKLPGRPWGRGFTDETRVLYQLNQDEDFPILECRLRLAGYEYVMGIDMDEIILPRNELSLKPCFQQIFGENPVLAAAFFHVQFFVEEFGPEDKDAPLHVLRYLKSTPARWECQKYTYIPARTNQGTTHSVSPYPGFYTTRIASDKAVIHHYRKCPHVWPTCTPTTITDRSITRFKTDLVPRVRPSVPETTSVPRNSPLVEIFPNWTTADPHDVVPVKRVYLYSATLTLHQTPPNGSHIRLTAFQEKRVGQLTCCLRGHGSDTVTSPAHIVHSLANPDNINDQREVFAVVYQCHVPFSPLDLTGARVTVTPDPACPVEDNYYIPVYTPEVVKGGLAICGKVAFGSLLDPLKLVEWFEMQRLLVVDKIQILDFGNPENVSRVFKYYQNTGLLSIFPYKLPGRPWGRGFTDETRVLYQLNQDEDFPILECRLRLAGYEYVMGIDMDEIILPRNELSLKPFLQQIFGDDPVLAAAYFYVQFFVEEFGPEDKDAPLHVLRYLRSTPARWECYKYTYIPARTNQGTTHGVSPYPGFDTTVIESDKAVIHHYRKCPHVWPTCTPTTITDRSITRFQTDLVPRVKDVLSKIGFYATVTSPAPIVHSLDDPEKVNDGRQVFAVVYQCHVPFSPLELTGARVTVTPDPACPVEDNCYIPVYTPEVVKGGLAICGKIAFGSLLDPLKLVEWFEMQRLLGVDKIQILDFGNPENVSRVFKYYQTLGLLSFYPYKLPGFPWGRGFTDETRVLYQLPQDENFALFECRLRLAGYDYVMGIDMDEIILPRNSKSLKPLFQEILSQSSELAAAYFYVQFFVEEFGPEDKDAPLHVLRYLRSTPARWECYKYTYIPARTNQGTTHSVSPYPGFDTTVVPSATAVLHHYRKCPHVWPTCTPVHITDRSIARFQRVLVPRVRDVLKTLKL</sequence>
<evidence type="ECO:0000256" key="3">
    <source>
        <dbReference type="ARBA" id="ARBA00022676"/>
    </source>
</evidence>
<dbReference type="PANTHER" id="PTHR21461">
    <property type="entry name" value="GLYCOSYLTRANSFERASE FAMILY 92 PROTEIN"/>
    <property type="match status" value="1"/>
</dbReference>
<dbReference type="OrthoDB" id="6042617at2759"/>
<dbReference type="AlphaFoldDB" id="A0A2T7P1R1"/>
<protein>
    <recommendedName>
        <fullName evidence="11">Glycosyltransferase family 92 protein</fullName>
    </recommendedName>
</protein>
<evidence type="ECO:0000256" key="2">
    <source>
        <dbReference type="ARBA" id="ARBA00007647"/>
    </source>
</evidence>
<name>A0A2T7P1R1_POMCA</name>
<comment type="caution">
    <text evidence="9">The sequence shown here is derived from an EMBL/GenBank/DDBJ whole genome shotgun (WGS) entry which is preliminary data.</text>
</comment>
<proteinExistence type="inferred from homology"/>
<evidence type="ECO:0000256" key="1">
    <source>
        <dbReference type="ARBA" id="ARBA00004167"/>
    </source>
</evidence>
<dbReference type="Pfam" id="PF01697">
    <property type="entry name" value="Glyco_transf_92"/>
    <property type="match status" value="3"/>
</dbReference>
<keyword evidence="4" id="KW-0808">Transferase</keyword>
<reference evidence="9 10" key="1">
    <citation type="submission" date="2018-04" db="EMBL/GenBank/DDBJ databases">
        <title>The genome of golden apple snail Pomacea canaliculata provides insight into stress tolerance and invasive adaptation.</title>
        <authorList>
            <person name="Liu C."/>
            <person name="Liu B."/>
            <person name="Ren Y."/>
            <person name="Zhang Y."/>
            <person name="Wang H."/>
            <person name="Li S."/>
            <person name="Jiang F."/>
            <person name="Yin L."/>
            <person name="Zhang G."/>
            <person name="Qian W."/>
            <person name="Fan W."/>
        </authorList>
    </citation>
    <scope>NUCLEOTIDE SEQUENCE [LARGE SCALE GENOMIC DNA]</scope>
    <source>
        <strain evidence="9">SZHN2017</strain>
        <tissue evidence="9">Muscle</tissue>
    </source>
</reference>
<dbReference type="GO" id="GO:0016757">
    <property type="term" value="F:glycosyltransferase activity"/>
    <property type="evidence" value="ECO:0007669"/>
    <property type="project" value="UniProtKB-KW"/>
</dbReference>
<feature type="region of interest" description="Disordered" evidence="8">
    <location>
        <begin position="1"/>
        <end position="31"/>
    </location>
</feature>
<keyword evidence="6" id="KW-1133">Transmembrane helix</keyword>
<dbReference type="PANTHER" id="PTHR21461:SF40">
    <property type="entry name" value="GLYCOSYLTRANSFERASE FAMILY 92 PROTEIN"/>
    <property type="match status" value="1"/>
</dbReference>
<evidence type="ECO:0000256" key="4">
    <source>
        <dbReference type="ARBA" id="ARBA00022679"/>
    </source>
</evidence>
<evidence type="ECO:0000313" key="10">
    <source>
        <dbReference type="Proteomes" id="UP000245119"/>
    </source>
</evidence>
<dbReference type="InterPro" id="IPR008166">
    <property type="entry name" value="Glyco_transf_92"/>
</dbReference>
<evidence type="ECO:0008006" key="11">
    <source>
        <dbReference type="Google" id="ProtNLM"/>
    </source>
</evidence>
<gene>
    <name evidence="9" type="ORF">C0Q70_12515</name>
</gene>
<dbReference type="Proteomes" id="UP000245119">
    <property type="component" value="Linkage Group LG7"/>
</dbReference>
<evidence type="ECO:0000313" key="9">
    <source>
        <dbReference type="EMBL" id="PVD27359.1"/>
    </source>
</evidence>
<evidence type="ECO:0000256" key="5">
    <source>
        <dbReference type="ARBA" id="ARBA00022692"/>
    </source>
</evidence>
<dbReference type="EMBL" id="PZQS01000007">
    <property type="protein sequence ID" value="PVD27359.1"/>
    <property type="molecule type" value="Genomic_DNA"/>
</dbReference>
<accession>A0A2T7P1R1</accession>
<evidence type="ECO:0000256" key="6">
    <source>
        <dbReference type="ARBA" id="ARBA00022989"/>
    </source>
</evidence>
<comment type="subcellular location">
    <subcellularLocation>
        <location evidence="1">Membrane</location>
        <topology evidence="1">Single-pass membrane protein</topology>
    </subcellularLocation>
</comment>
<dbReference type="GO" id="GO:0005737">
    <property type="term" value="C:cytoplasm"/>
    <property type="evidence" value="ECO:0007669"/>
    <property type="project" value="TreeGrafter"/>
</dbReference>
<keyword evidence="3" id="KW-0328">Glycosyltransferase</keyword>